<evidence type="ECO:0000313" key="3">
    <source>
        <dbReference type="Proteomes" id="UP000034457"/>
    </source>
</evidence>
<comment type="caution">
    <text evidence="2">The sequence shown here is derived from an EMBL/GenBank/DDBJ whole genome shotgun (WGS) entry which is preliminary data.</text>
</comment>
<feature type="region of interest" description="Disordered" evidence="1">
    <location>
        <begin position="1"/>
        <end position="58"/>
    </location>
</feature>
<evidence type="ECO:0000313" key="2">
    <source>
        <dbReference type="EMBL" id="KKP71520.1"/>
    </source>
</evidence>
<dbReference type="STRING" id="1618478.UR68_C0034G0015"/>
<accession>A0A0G0E860</accession>
<proteinExistence type="predicted"/>
<name>A0A0G0E860_9BACT</name>
<dbReference type="Proteomes" id="UP000034457">
    <property type="component" value="Unassembled WGS sequence"/>
</dbReference>
<organism evidence="2 3">
    <name type="scientific">Candidatus Roizmanbacteria bacterium GW2011_GWA2_35_19</name>
    <dbReference type="NCBI Taxonomy" id="1618478"/>
    <lineage>
        <taxon>Bacteria</taxon>
        <taxon>Candidatus Roizmaniibacteriota</taxon>
    </lineage>
</organism>
<protein>
    <submittedName>
        <fullName evidence="2">Uncharacterized protein</fullName>
    </submittedName>
</protein>
<evidence type="ECO:0000256" key="1">
    <source>
        <dbReference type="SAM" id="MobiDB-lite"/>
    </source>
</evidence>
<reference evidence="2 3" key="1">
    <citation type="journal article" date="2015" name="Nature">
        <title>rRNA introns, odd ribosomes, and small enigmatic genomes across a large radiation of phyla.</title>
        <authorList>
            <person name="Brown C.T."/>
            <person name="Hug L.A."/>
            <person name="Thomas B.C."/>
            <person name="Sharon I."/>
            <person name="Castelle C.J."/>
            <person name="Singh A."/>
            <person name="Wilkins M.J."/>
            <person name="Williams K.H."/>
            <person name="Banfield J.F."/>
        </authorList>
    </citation>
    <scope>NUCLEOTIDE SEQUENCE [LARGE SCALE GENOMIC DNA]</scope>
</reference>
<dbReference type="AlphaFoldDB" id="A0A0G0E860"/>
<sequence>MIGSSMTEAPIPPAVLKSNKSGSPISNLDMPLPRRSAGGESFLSEQAGGVKLGKLGNDENFSPLPSRINAPHESELPDLSHAEQAAFINALKTEGIPTMVKEKPIINPQSSGNIRPPQETSIGKAAASETATGVRESINIIINKIKEFAKKIWYYGTGSPFWEKLFGSTPPPKPA</sequence>
<gene>
    <name evidence="2" type="ORF">UR68_C0034G0015</name>
</gene>
<dbReference type="EMBL" id="LBQC01000034">
    <property type="protein sequence ID" value="KKP71520.1"/>
    <property type="molecule type" value="Genomic_DNA"/>
</dbReference>